<sequence>MTERGQHMLKRTVHRSHQLSAELIAKDLQTSCALQISTITVRRELHGFHGGAASSKTYYHVYDPRCAAIFNTPMCAFGLYTYVSEMTNHTFLSGNLKDLSGFDGCQENGTCLTALCPV</sequence>
<organism evidence="1 2">
    <name type="scientific">Staurois parvus</name>
    <dbReference type="NCBI Taxonomy" id="386267"/>
    <lineage>
        <taxon>Eukaryota</taxon>
        <taxon>Metazoa</taxon>
        <taxon>Chordata</taxon>
        <taxon>Craniata</taxon>
        <taxon>Vertebrata</taxon>
        <taxon>Euteleostomi</taxon>
        <taxon>Amphibia</taxon>
        <taxon>Batrachia</taxon>
        <taxon>Anura</taxon>
        <taxon>Neobatrachia</taxon>
        <taxon>Ranoidea</taxon>
        <taxon>Ranidae</taxon>
        <taxon>Staurois</taxon>
    </lineage>
</organism>
<dbReference type="EMBL" id="CATNWA010014805">
    <property type="protein sequence ID" value="CAI9576122.1"/>
    <property type="molecule type" value="Genomic_DNA"/>
</dbReference>
<accession>A0ABN9DXW0</accession>
<proteinExistence type="predicted"/>
<protein>
    <submittedName>
        <fullName evidence="1">Uncharacterized protein</fullName>
    </submittedName>
</protein>
<evidence type="ECO:0000313" key="2">
    <source>
        <dbReference type="Proteomes" id="UP001162483"/>
    </source>
</evidence>
<name>A0ABN9DXW0_9NEOB</name>
<comment type="caution">
    <text evidence="1">The sequence shown here is derived from an EMBL/GenBank/DDBJ whole genome shotgun (WGS) entry which is preliminary data.</text>
</comment>
<dbReference type="Proteomes" id="UP001162483">
    <property type="component" value="Unassembled WGS sequence"/>
</dbReference>
<evidence type="ECO:0000313" key="1">
    <source>
        <dbReference type="EMBL" id="CAI9576122.1"/>
    </source>
</evidence>
<keyword evidence="2" id="KW-1185">Reference proteome</keyword>
<gene>
    <name evidence="1" type="ORF">SPARVUS_LOCUS8345741</name>
</gene>
<reference evidence="1" key="1">
    <citation type="submission" date="2023-05" db="EMBL/GenBank/DDBJ databases">
        <authorList>
            <person name="Stuckert A."/>
        </authorList>
    </citation>
    <scope>NUCLEOTIDE SEQUENCE</scope>
</reference>